<feature type="binding site" evidence="10">
    <location>
        <begin position="40"/>
        <end position="44"/>
    </location>
    <ligand>
        <name>4-amino-2-methyl-5-(diphosphooxymethyl)pyrimidine</name>
        <dbReference type="ChEBI" id="CHEBI:57841"/>
    </ligand>
</feature>
<feature type="binding site" evidence="10">
    <location>
        <position position="143"/>
    </location>
    <ligand>
        <name>4-amino-2-methyl-5-(diphosphooxymethyl)pyrimidine</name>
        <dbReference type="ChEBI" id="CHEBI:57841"/>
    </ligand>
</feature>
<evidence type="ECO:0000313" key="15">
    <source>
        <dbReference type="Proteomes" id="UP000326711"/>
    </source>
</evidence>
<evidence type="ECO:0000259" key="13">
    <source>
        <dbReference type="Pfam" id="PF02581"/>
    </source>
</evidence>
<sequence>MADELDLSIYLVTDPELGGGPDKVADIVAEAVAGGVTVVQLRDKQATDEQVAERARELQARIDVPLFIDDRLAVAKELGIHLHIGQSDVPYVEARRALPPHLKIGLSAASREQVDAVVEQCAAAQVPLPNLIGIGPVFTTTTKKDAPQACGVEHLDDIARYARSKGIASVAIGGINAQRAPEVAATGVDGLCVVSDIMAAADPRAAAAALVQAWTEVRR</sequence>
<evidence type="ECO:0000313" key="14">
    <source>
        <dbReference type="EMBL" id="QFQ01856.1"/>
    </source>
</evidence>
<dbReference type="InterPro" id="IPR013785">
    <property type="entry name" value="Aldolase_TIM"/>
</dbReference>
<dbReference type="InterPro" id="IPR036206">
    <property type="entry name" value="ThiamineP_synth_sf"/>
</dbReference>
<dbReference type="InterPro" id="IPR034291">
    <property type="entry name" value="TMP_synthase"/>
</dbReference>
<feature type="domain" description="Thiamine phosphate synthase/TenI" evidence="13">
    <location>
        <begin position="9"/>
        <end position="197"/>
    </location>
</feature>
<dbReference type="GO" id="GO:0000287">
    <property type="term" value="F:magnesium ion binding"/>
    <property type="evidence" value="ECO:0007669"/>
    <property type="project" value="UniProtKB-UniRule"/>
</dbReference>
<protein>
    <recommendedName>
        <fullName evidence="10">Thiamine-phosphate synthase</fullName>
        <shortName evidence="10">TP synthase</shortName>
        <shortName evidence="10">TPS</shortName>
        <ecNumber evidence="10">2.5.1.3</ecNumber>
    </recommendedName>
    <alternativeName>
        <fullName evidence="10">Thiamine-phosphate pyrophosphorylase</fullName>
        <shortName evidence="10">TMP pyrophosphorylase</shortName>
        <shortName evidence="10">TMP-PPase</shortName>
    </alternativeName>
</protein>
<comment type="similarity">
    <text evidence="10 11">Belongs to the thiamine-phosphate synthase family.</text>
</comment>
<dbReference type="UniPathway" id="UPA00060">
    <property type="reaction ID" value="UER00141"/>
</dbReference>
<dbReference type="InterPro" id="IPR022998">
    <property type="entry name" value="ThiamineP_synth_TenI"/>
</dbReference>
<name>A0A5J6Z477_9CORY</name>
<dbReference type="Gene3D" id="3.20.20.70">
    <property type="entry name" value="Aldolase class I"/>
    <property type="match status" value="1"/>
</dbReference>
<dbReference type="PANTHER" id="PTHR20857">
    <property type="entry name" value="THIAMINE-PHOSPHATE PYROPHOSPHORYLASE"/>
    <property type="match status" value="1"/>
</dbReference>
<dbReference type="KEGG" id="cuo:CUROG_02325"/>
<comment type="catalytic activity">
    <reaction evidence="9 10 11">
        <text>2-[(2R,5Z)-2-carboxy-4-methylthiazol-5(2H)-ylidene]ethyl phosphate + 4-amino-2-methyl-5-(diphosphooxymethyl)pyrimidine + 2 H(+) = thiamine phosphate + CO2 + diphosphate</text>
        <dbReference type="Rhea" id="RHEA:47844"/>
        <dbReference type="ChEBI" id="CHEBI:15378"/>
        <dbReference type="ChEBI" id="CHEBI:16526"/>
        <dbReference type="ChEBI" id="CHEBI:33019"/>
        <dbReference type="ChEBI" id="CHEBI:37575"/>
        <dbReference type="ChEBI" id="CHEBI:57841"/>
        <dbReference type="ChEBI" id="CHEBI:62899"/>
        <dbReference type="EC" id="2.5.1.3"/>
    </reaction>
</comment>
<dbReference type="GO" id="GO:0004789">
    <property type="term" value="F:thiamine-phosphate diphosphorylase activity"/>
    <property type="evidence" value="ECO:0007669"/>
    <property type="project" value="UniProtKB-UniRule"/>
</dbReference>
<evidence type="ECO:0000256" key="10">
    <source>
        <dbReference type="HAMAP-Rule" id="MF_00097"/>
    </source>
</evidence>
<dbReference type="Pfam" id="PF02581">
    <property type="entry name" value="TMP-TENI"/>
    <property type="match status" value="1"/>
</dbReference>
<feature type="binding site" evidence="10">
    <location>
        <position position="107"/>
    </location>
    <ligand>
        <name>4-amino-2-methyl-5-(diphosphooxymethyl)pyrimidine</name>
        <dbReference type="ChEBI" id="CHEBI:57841"/>
    </ligand>
</feature>
<feature type="binding site" evidence="10">
    <location>
        <position position="70"/>
    </location>
    <ligand>
        <name>Mg(2+)</name>
        <dbReference type="ChEBI" id="CHEBI:18420"/>
    </ligand>
</feature>
<dbReference type="EC" id="2.5.1.3" evidence="10"/>
<evidence type="ECO:0000256" key="12">
    <source>
        <dbReference type="RuleBase" id="RU004253"/>
    </source>
</evidence>
<dbReference type="AlphaFoldDB" id="A0A5J6Z477"/>
<feature type="binding site" evidence="10">
    <location>
        <position position="69"/>
    </location>
    <ligand>
        <name>4-amino-2-methyl-5-(diphosphooxymethyl)pyrimidine</name>
        <dbReference type="ChEBI" id="CHEBI:57841"/>
    </ligand>
</feature>
<comment type="cofactor">
    <cofactor evidence="10">
        <name>Mg(2+)</name>
        <dbReference type="ChEBI" id="CHEBI:18420"/>
    </cofactor>
    <text evidence="10">Binds 1 Mg(2+) ion per subunit.</text>
</comment>
<evidence type="ECO:0000256" key="1">
    <source>
        <dbReference type="ARBA" id="ARBA00003814"/>
    </source>
</evidence>
<keyword evidence="15" id="KW-1185">Reference proteome</keyword>
<accession>A0A5J6Z477</accession>
<comment type="pathway">
    <text evidence="2 10 12">Cofactor biosynthesis; thiamine diphosphate biosynthesis; thiamine phosphate from 4-amino-2-methyl-5-diphosphomethylpyrimidine and 4-methyl-5-(2-phosphoethyl)-thiazole: step 1/1.</text>
</comment>
<keyword evidence="4 10" id="KW-0479">Metal-binding</keyword>
<gene>
    <name evidence="10 14" type="primary">thiE</name>
    <name evidence="14" type="ORF">CUROG_02325</name>
</gene>
<keyword evidence="3 10" id="KW-0808">Transferase</keyword>
<dbReference type="NCBIfam" id="TIGR00693">
    <property type="entry name" value="thiE"/>
    <property type="match status" value="1"/>
</dbReference>
<evidence type="ECO:0000256" key="5">
    <source>
        <dbReference type="ARBA" id="ARBA00022842"/>
    </source>
</evidence>
<reference evidence="15" key="1">
    <citation type="submission" date="2019-10" db="EMBL/GenBank/DDBJ databases">
        <title>Complete genome sequence of Corynebacterium urogenitalis DSM 108747, isolated from the genital tract of a cow.</title>
        <authorList>
            <person name="Ruckert C."/>
            <person name="Ballas P."/>
            <person name="Wagener K."/>
            <person name="Drillich M."/>
            <person name="Kaempfer P."/>
            <person name="Busse H.-J."/>
            <person name="Ehling-Schulz M."/>
        </authorList>
    </citation>
    <scope>NUCLEOTIDE SEQUENCE [LARGE SCALE GENOMIC DNA]</scope>
    <source>
        <strain evidence="15">LMM 1652</strain>
    </source>
</reference>
<feature type="binding site" evidence="10">
    <location>
        <begin position="194"/>
        <end position="195"/>
    </location>
    <ligand>
        <name>2-[(2R,5Z)-2-carboxy-4-methylthiazol-5(2H)-ylidene]ethyl phosphate</name>
        <dbReference type="ChEBI" id="CHEBI:62899"/>
    </ligand>
</feature>
<dbReference type="EMBL" id="CP045032">
    <property type="protein sequence ID" value="QFQ01856.1"/>
    <property type="molecule type" value="Genomic_DNA"/>
</dbReference>
<feature type="binding site" evidence="10">
    <location>
        <begin position="140"/>
        <end position="142"/>
    </location>
    <ligand>
        <name>2-[(2R,5Z)-2-carboxy-4-methylthiazol-5(2H)-ylidene]ethyl phosphate</name>
        <dbReference type="ChEBI" id="CHEBI:62899"/>
    </ligand>
</feature>
<evidence type="ECO:0000256" key="4">
    <source>
        <dbReference type="ARBA" id="ARBA00022723"/>
    </source>
</evidence>
<organism evidence="14 15">
    <name type="scientific">Corynebacterium urogenitale</name>
    <dbReference type="NCBI Taxonomy" id="2487892"/>
    <lineage>
        <taxon>Bacteria</taxon>
        <taxon>Bacillati</taxon>
        <taxon>Actinomycetota</taxon>
        <taxon>Actinomycetes</taxon>
        <taxon>Mycobacteriales</taxon>
        <taxon>Corynebacteriaceae</taxon>
        <taxon>Corynebacterium</taxon>
    </lineage>
</organism>
<keyword evidence="6 10" id="KW-0784">Thiamine biosynthesis</keyword>
<dbReference type="GO" id="GO:0009229">
    <property type="term" value="P:thiamine diphosphate biosynthetic process"/>
    <property type="evidence" value="ECO:0007669"/>
    <property type="project" value="UniProtKB-UniRule"/>
</dbReference>
<evidence type="ECO:0000256" key="8">
    <source>
        <dbReference type="ARBA" id="ARBA00047851"/>
    </source>
</evidence>
<dbReference type="Proteomes" id="UP000326711">
    <property type="component" value="Chromosome"/>
</dbReference>
<comment type="function">
    <text evidence="1 10">Condenses 4-methyl-5-(beta-hydroxyethyl)thiazole monophosphate (THZ-P) and 2-methyl-4-amino-5-hydroxymethyl pyrimidine pyrophosphate (HMP-PP) to form thiamine monophosphate (TMP).</text>
</comment>
<evidence type="ECO:0000256" key="3">
    <source>
        <dbReference type="ARBA" id="ARBA00022679"/>
    </source>
</evidence>
<dbReference type="GO" id="GO:0009228">
    <property type="term" value="P:thiamine biosynthetic process"/>
    <property type="evidence" value="ECO:0007669"/>
    <property type="project" value="UniProtKB-KW"/>
</dbReference>
<evidence type="ECO:0000256" key="9">
    <source>
        <dbReference type="ARBA" id="ARBA00047883"/>
    </source>
</evidence>
<comment type="catalytic activity">
    <reaction evidence="7 10 11">
        <text>4-methyl-5-(2-phosphooxyethyl)-thiazole + 4-amino-2-methyl-5-(diphosphooxymethyl)pyrimidine + H(+) = thiamine phosphate + diphosphate</text>
        <dbReference type="Rhea" id="RHEA:22328"/>
        <dbReference type="ChEBI" id="CHEBI:15378"/>
        <dbReference type="ChEBI" id="CHEBI:33019"/>
        <dbReference type="ChEBI" id="CHEBI:37575"/>
        <dbReference type="ChEBI" id="CHEBI:57841"/>
        <dbReference type="ChEBI" id="CHEBI:58296"/>
        <dbReference type="EC" id="2.5.1.3"/>
    </reaction>
</comment>
<evidence type="ECO:0000256" key="7">
    <source>
        <dbReference type="ARBA" id="ARBA00047334"/>
    </source>
</evidence>
<comment type="catalytic activity">
    <reaction evidence="8 10 11">
        <text>2-(2-carboxy-4-methylthiazol-5-yl)ethyl phosphate + 4-amino-2-methyl-5-(diphosphooxymethyl)pyrimidine + 2 H(+) = thiamine phosphate + CO2 + diphosphate</text>
        <dbReference type="Rhea" id="RHEA:47848"/>
        <dbReference type="ChEBI" id="CHEBI:15378"/>
        <dbReference type="ChEBI" id="CHEBI:16526"/>
        <dbReference type="ChEBI" id="CHEBI:33019"/>
        <dbReference type="ChEBI" id="CHEBI:37575"/>
        <dbReference type="ChEBI" id="CHEBI:57841"/>
        <dbReference type="ChEBI" id="CHEBI:62890"/>
        <dbReference type="EC" id="2.5.1.3"/>
    </reaction>
</comment>
<dbReference type="SUPFAM" id="SSF51391">
    <property type="entry name" value="Thiamin phosphate synthase"/>
    <property type="match status" value="1"/>
</dbReference>
<evidence type="ECO:0000256" key="6">
    <source>
        <dbReference type="ARBA" id="ARBA00022977"/>
    </source>
</evidence>
<dbReference type="PANTHER" id="PTHR20857:SF23">
    <property type="entry name" value="THIAMINE BIOSYNTHETIC BIFUNCTIONAL ENZYME"/>
    <property type="match status" value="1"/>
</dbReference>
<dbReference type="HAMAP" id="MF_00097">
    <property type="entry name" value="TMP_synthase"/>
    <property type="match status" value="1"/>
</dbReference>
<feature type="binding site" evidence="10">
    <location>
        <position position="88"/>
    </location>
    <ligand>
        <name>Mg(2+)</name>
        <dbReference type="ChEBI" id="CHEBI:18420"/>
    </ligand>
</feature>
<evidence type="ECO:0000256" key="11">
    <source>
        <dbReference type="RuleBase" id="RU003826"/>
    </source>
</evidence>
<proteinExistence type="inferred from homology"/>
<dbReference type="OrthoDB" id="3243336at2"/>
<dbReference type="GO" id="GO:0005737">
    <property type="term" value="C:cytoplasm"/>
    <property type="evidence" value="ECO:0007669"/>
    <property type="project" value="TreeGrafter"/>
</dbReference>
<feature type="binding site" evidence="10">
    <location>
        <position position="174"/>
    </location>
    <ligand>
        <name>2-[(2R,5Z)-2-carboxy-4-methylthiazol-5(2H)-ylidene]ethyl phosphate</name>
        <dbReference type="ChEBI" id="CHEBI:62899"/>
    </ligand>
</feature>
<dbReference type="CDD" id="cd00564">
    <property type="entry name" value="TMP_TenI"/>
    <property type="match status" value="1"/>
</dbReference>
<evidence type="ECO:0000256" key="2">
    <source>
        <dbReference type="ARBA" id="ARBA00005165"/>
    </source>
</evidence>
<keyword evidence="5 10" id="KW-0460">Magnesium</keyword>